<proteinExistence type="predicted"/>
<gene>
    <name evidence="2" type="ORF">C7K25_04800</name>
</gene>
<dbReference type="RefSeq" id="WP_026936587.1">
    <property type="nucleotide sequence ID" value="NZ_CP028426.1"/>
</dbReference>
<dbReference type="InterPro" id="IPR016064">
    <property type="entry name" value="NAD/diacylglycerol_kinase_sf"/>
</dbReference>
<dbReference type="EMBL" id="PXVD01000006">
    <property type="protein sequence ID" value="MDJ1370687.1"/>
    <property type="molecule type" value="Genomic_DNA"/>
</dbReference>
<reference evidence="2" key="1">
    <citation type="submission" date="2018-03" db="EMBL/GenBank/DDBJ databases">
        <authorList>
            <person name="Nunes O.C."/>
            <person name="Lopes A.R."/>
            <person name="Froufe H."/>
            <person name="Munoz-Merida A."/>
            <person name="Barroso C."/>
            <person name="Egas C."/>
        </authorList>
    </citation>
    <scope>NUCLEOTIDE SEQUENCE</scope>
    <source>
        <strain evidence="2">ON4</strain>
    </source>
</reference>
<reference evidence="2" key="2">
    <citation type="journal article" date="2022" name="Sci. Rep.">
        <title>In silico prediction of the enzymes involved in the degradation of the herbicide molinate by Gulosibacter molinativorax ON4T.</title>
        <authorList>
            <person name="Lopes A.R."/>
            <person name="Bunin E."/>
            <person name="Viana A.T."/>
            <person name="Froufe H."/>
            <person name="Munoz-Merida A."/>
            <person name="Pinho D."/>
            <person name="Figueiredo J."/>
            <person name="Barroso C."/>
            <person name="Vaz-Moreira I."/>
            <person name="Bellanger X."/>
            <person name="Egas C."/>
            <person name="Nunes O.C."/>
        </authorList>
    </citation>
    <scope>NUCLEOTIDE SEQUENCE</scope>
    <source>
        <strain evidence="2">ON4</strain>
    </source>
</reference>
<evidence type="ECO:0000313" key="3">
    <source>
        <dbReference type="Proteomes" id="UP001170379"/>
    </source>
</evidence>
<dbReference type="PANTHER" id="PTHR30492:SF0">
    <property type="entry name" value="METHYLGLYOXAL SYNTHASE"/>
    <property type="match status" value="1"/>
</dbReference>
<comment type="caution">
    <text evidence="2">The sequence shown here is derived from an EMBL/GenBank/DDBJ whole genome shotgun (WGS) entry which is preliminary data.</text>
</comment>
<dbReference type="PANTHER" id="PTHR30492">
    <property type="entry name" value="METHYLGLYOXAL SYNTHASE"/>
    <property type="match status" value="1"/>
</dbReference>
<accession>A0ABT7C649</accession>
<dbReference type="Pfam" id="PF00781">
    <property type="entry name" value="DAGK_cat"/>
    <property type="match status" value="1"/>
</dbReference>
<sequence>MSPRAAVVVNPTKLNLEELLVELPRVEDRYGWGPTLIIETSEEDAGSSQTREALAEGVDLVIAAGGDGTVRVVAEQLADTDVAFGIIPAGTGNLLARNLDLDALTVPRALDVAFSGADRRIDLAEAQIERPDGDHETFLFTVIAGIGVDAGMVAHTDDELKKKIGWLAYIGGIAKWMIGSGAFRTRYRVGEGRTWGSRASSIMIGNCGLLTGGFRLLPEAKLDDGILDMIIMRPRGPMGWAMVGAGLIARGIAKQFREFGLRTSLAGTRNVRVLSYYQNERFTFRVDSHPEHFELDGDEAGEIVAAHVVARPAALTVRVAR</sequence>
<dbReference type="SUPFAM" id="SSF111331">
    <property type="entry name" value="NAD kinase/diacylglycerol kinase-like"/>
    <property type="match status" value="1"/>
</dbReference>
<evidence type="ECO:0000313" key="2">
    <source>
        <dbReference type="EMBL" id="MDJ1370687.1"/>
    </source>
</evidence>
<dbReference type="PROSITE" id="PS50146">
    <property type="entry name" value="DAGK"/>
    <property type="match status" value="1"/>
</dbReference>
<organism evidence="2 3">
    <name type="scientific">Gulosibacter molinativorax</name>
    <dbReference type="NCBI Taxonomy" id="256821"/>
    <lineage>
        <taxon>Bacteria</taxon>
        <taxon>Bacillati</taxon>
        <taxon>Actinomycetota</taxon>
        <taxon>Actinomycetes</taxon>
        <taxon>Micrococcales</taxon>
        <taxon>Microbacteriaceae</taxon>
        <taxon>Gulosibacter</taxon>
    </lineage>
</organism>
<dbReference type="Gene3D" id="3.40.50.10330">
    <property type="entry name" value="Probable inorganic polyphosphate/atp-NAD kinase, domain 1"/>
    <property type="match status" value="1"/>
</dbReference>
<dbReference type="Gene3D" id="2.60.200.40">
    <property type="match status" value="1"/>
</dbReference>
<name>A0ABT7C649_9MICO</name>
<evidence type="ECO:0000259" key="1">
    <source>
        <dbReference type="PROSITE" id="PS50146"/>
    </source>
</evidence>
<dbReference type="InterPro" id="IPR045540">
    <property type="entry name" value="YegS/DAGK_C"/>
</dbReference>
<dbReference type="InterPro" id="IPR017438">
    <property type="entry name" value="ATP-NAD_kinase_N"/>
</dbReference>
<keyword evidence="3" id="KW-1185">Reference proteome</keyword>
<feature type="domain" description="DAGKc" evidence="1">
    <location>
        <begin position="1"/>
        <end position="130"/>
    </location>
</feature>
<protein>
    <recommendedName>
        <fullName evidence="1">DAGKc domain-containing protein</fullName>
    </recommendedName>
</protein>
<dbReference type="Pfam" id="PF19279">
    <property type="entry name" value="YegS_C"/>
    <property type="match status" value="1"/>
</dbReference>
<dbReference type="InterPro" id="IPR004363">
    <property type="entry name" value="Methylgl_synth"/>
</dbReference>
<dbReference type="InterPro" id="IPR001206">
    <property type="entry name" value="Diacylglycerol_kinase_cat_dom"/>
</dbReference>
<dbReference type="Proteomes" id="UP001170379">
    <property type="component" value="Unassembled WGS sequence"/>
</dbReference>
<dbReference type="SMART" id="SM00046">
    <property type="entry name" value="DAGKc"/>
    <property type="match status" value="1"/>
</dbReference>